<organism evidence="6 7">
    <name type="scientific">Kribbella jejuensis</name>
    <dbReference type="NCBI Taxonomy" id="236068"/>
    <lineage>
        <taxon>Bacteria</taxon>
        <taxon>Bacillati</taxon>
        <taxon>Actinomycetota</taxon>
        <taxon>Actinomycetes</taxon>
        <taxon>Propionibacteriales</taxon>
        <taxon>Kribbellaceae</taxon>
        <taxon>Kribbella</taxon>
    </lineage>
</organism>
<sequence>MDVLSDALLAVRTGRPVSRRNEYLGRWGLRFQSGEGIGFHVVLEGRCWFVPPAGDPVLLAPGDVVVLPHGHGHGLASGPDVELSGSVIPLDHPEQVADTASDGGPGKSVLLCGAYLTDRARAHPLLAELPASIHLPSMPGSRSALSTAVGLLADELRDERAGTAAVVPALLDTVLLYALRDWYDQNAAATGQGWSRALADASVRTALDQIHGDPAHPWTVESLGKAAGLSRAAFAQRFTALTGQTPMAYLTWWRLVIAARRLRESEVSLASIAREIGYSSEFAFANAFKRHYRVPPGRYRRNGPDDSPAWLSSEELRSELQGDGR</sequence>
<dbReference type="AlphaFoldDB" id="A0A542DUP0"/>
<evidence type="ECO:0000256" key="4">
    <source>
        <dbReference type="SAM" id="MobiDB-lite"/>
    </source>
</evidence>
<keyword evidence="1" id="KW-0805">Transcription regulation</keyword>
<feature type="domain" description="HTH araC/xylS-type" evidence="5">
    <location>
        <begin position="204"/>
        <end position="302"/>
    </location>
</feature>
<dbReference type="Gene3D" id="1.10.10.60">
    <property type="entry name" value="Homeodomain-like"/>
    <property type="match status" value="2"/>
</dbReference>
<keyword evidence="7" id="KW-1185">Reference proteome</keyword>
<protein>
    <submittedName>
        <fullName evidence="6">AraC-like DNA-binding protein</fullName>
    </submittedName>
</protein>
<evidence type="ECO:0000259" key="5">
    <source>
        <dbReference type="PROSITE" id="PS01124"/>
    </source>
</evidence>
<dbReference type="SUPFAM" id="SSF51182">
    <property type="entry name" value="RmlC-like cupins"/>
    <property type="match status" value="1"/>
</dbReference>
<dbReference type="GO" id="GO:0043565">
    <property type="term" value="F:sequence-specific DNA binding"/>
    <property type="evidence" value="ECO:0007669"/>
    <property type="project" value="InterPro"/>
</dbReference>
<dbReference type="EMBL" id="VFMM01000003">
    <property type="protein sequence ID" value="TQJ06715.1"/>
    <property type="molecule type" value="Genomic_DNA"/>
</dbReference>
<evidence type="ECO:0000256" key="1">
    <source>
        <dbReference type="ARBA" id="ARBA00023015"/>
    </source>
</evidence>
<keyword evidence="2 6" id="KW-0238">DNA-binding</keyword>
<gene>
    <name evidence="6" type="ORF">FB475_6382</name>
</gene>
<dbReference type="RefSeq" id="WP_141861163.1">
    <property type="nucleotide sequence ID" value="NZ_BAAAKA010000052.1"/>
</dbReference>
<dbReference type="SMART" id="SM00342">
    <property type="entry name" value="HTH_ARAC"/>
    <property type="match status" value="1"/>
</dbReference>
<evidence type="ECO:0000256" key="3">
    <source>
        <dbReference type="ARBA" id="ARBA00023163"/>
    </source>
</evidence>
<dbReference type="InterPro" id="IPR009057">
    <property type="entry name" value="Homeodomain-like_sf"/>
</dbReference>
<evidence type="ECO:0000313" key="6">
    <source>
        <dbReference type="EMBL" id="TQJ06715.1"/>
    </source>
</evidence>
<feature type="compositionally biased region" description="Basic and acidic residues" evidence="4">
    <location>
        <begin position="314"/>
        <end position="325"/>
    </location>
</feature>
<keyword evidence="3" id="KW-0804">Transcription</keyword>
<evidence type="ECO:0000313" key="7">
    <source>
        <dbReference type="Proteomes" id="UP000316298"/>
    </source>
</evidence>
<name>A0A542DUP0_9ACTN</name>
<dbReference type="InterPro" id="IPR032783">
    <property type="entry name" value="AraC_lig"/>
</dbReference>
<dbReference type="InterPro" id="IPR018060">
    <property type="entry name" value="HTH_AraC"/>
</dbReference>
<dbReference type="PANTHER" id="PTHR46796">
    <property type="entry name" value="HTH-TYPE TRANSCRIPTIONAL ACTIVATOR RHAS-RELATED"/>
    <property type="match status" value="1"/>
</dbReference>
<dbReference type="InterPro" id="IPR011051">
    <property type="entry name" value="RmlC_Cupin_sf"/>
</dbReference>
<comment type="caution">
    <text evidence="6">The sequence shown here is derived from an EMBL/GenBank/DDBJ whole genome shotgun (WGS) entry which is preliminary data.</text>
</comment>
<dbReference type="SUPFAM" id="SSF46689">
    <property type="entry name" value="Homeodomain-like"/>
    <property type="match status" value="2"/>
</dbReference>
<accession>A0A542DUP0</accession>
<dbReference type="PANTHER" id="PTHR46796:SF13">
    <property type="entry name" value="HTH-TYPE TRANSCRIPTIONAL ACTIVATOR RHAS"/>
    <property type="match status" value="1"/>
</dbReference>
<dbReference type="PROSITE" id="PS01124">
    <property type="entry name" value="HTH_ARAC_FAMILY_2"/>
    <property type="match status" value="1"/>
</dbReference>
<dbReference type="Pfam" id="PF12833">
    <property type="entry name" value="HTH_18"/>
    <property type="match status" value="1"/>
</dbReference>
<proteinExistence type="predicted"/>
<feature type="region of interest" description="Disordered" evidence="4">
    <location>
        <begin position="295"/>
        <end position="325"/>
    </location>
</feature>
<dbReference type="Proteomes" id="UP000316298">
    <property type="component" value="Unassembled WGS sequence"/>
</dbReference>
<dbReference type="InterPro" id="IPR050204">
    <property type="entry name" value="AraC_XylS_family_regulators"/>
</dbReference>
<dbReference type="GO" id="GO:0003700">
    <property type="term" value="F:DNA-binding transcription factor activity"/>
    <property type="evidence" value="ECO:0007669"/>
    <property type="project" value="InterPro"/>
</dbReference>
<evidence type="ECO:0000256" key="2">
    <source>
        <dbReference type="ARBA" id="ARBA00023125"/>
    </source>
</evidence>
<reference evidence="6 7" key="1">
    <citation type="submission" date="2019-06" db="EMBL/GenBank/DDBJ databases">
        <title>Sequencing the genomes of 1000 actinobacteria strains.</title>
        <authorList>
            <person name="Klenk H.-P."/>
        </authorList>
    </citation>
    <scope>NUCLEOTIDE SEQUENCE [LARGE SCALE GENOMIC DNA]</scope>
    <source>
        <strain evidence="6 7">DSM 17305</strain>
    </source>
</reference>
<dbReference type="InterPro" id="IPR018062">
    <property type="entry name" value="HTH_AraC-typ_CS"/>
</dbReference>
<dbReference type="OrthoDB" id="241790at2"/>
<dbReference type="Pfam" id="PF12852">
    <property type="entry name" value="Cupin_6"/>
    <property type="match status" value="1"/>
</dbReference>
<dbReference type="PROSITE" id="PS00041">
    <property type="entry name" value="HTH_ARAC_FAMILY_1"/>
    <property type="match status" value="1"/>
</dbReference>